<name>A0A7J8F609_MOLMO</name>
<accession>A0A7J8F609</accession>
<protein>
    <submittedName>
        <fullName evidence="1">Bromodomain testis associated</fullName>
    </submittedName>
</protein>
<dbReference type="AlphaFoldDB" id="A0A7J8F609"/>
<dbReference type="EMBL" id="JACASF010000012">
    <property type="protein sequence ID" value="KAF6443168.1"/>
    <property type="molecule type" value="Genomic_DNA"/>
</dbReference>
<evidence type="ECO:0000313" key="2">
    <source>
        <dbReference type="Proteomes" id="UP000550707"/>
    </source>
</evidence>
<reference evidence="1 2" key="1">
    <citation type="journal article" date="2020" name="Nature">
        <title>Six reference-quality genomes reveal evolution of bat adaptations.</title>
        <authorList>
            <person name="Jebb D."/>
            <person name="Huang Z."/>
            <person name="Pippel M."/>
            <person name="Hughes G.M."/>
            <person name="Lavrichenko K."/>
            <person name="Devanna P."/>
            <person name="Winkler S."/>
            <person name="Jermiin L.S."/>
            <person name="Skirmuntt E.C."/>
            <person name="Katzourakis A."/>
            <person name="Burkitt-Gray L."/>
            <person name="Ray D.A."/>
            <person name="Sullivan K.A.M."/>
            <person name="Roscito J.G."/>
            <person name="Kirilenko B.M."/>
            <person name="Davalos L.M."/>
            <person name="Corthals A.P."/>
            <person name="Power M.L."/>
            <person name="Jones G."/>
            <person name="Ransome R.D."/>
            <person name="Dechmann D.K.N."/>
            <person name="Locatelli A.G."/>
            <person name="Puechmaille S.J."/>
            <person name="Fedrigo O."/>
            <person name="Jarvis E.D."/>
            <person name="Hiller M."/>
            <person name="Vernes S.C."/>
            <person name="Myers E.W."/>
            <person name="Teeling E.C."/>
        </authorList>
    </citation>
    <scope>NUCLEOTIDE SEQUENCE [LARGE SCALE GENOMIC DNA]</scope>
    <source>
        <strain evidence="1">MMolMol1</strain>
        <tissue evidence="1">Muscle</tissue>
    </source>
</reference>
<comment type="caution">
    <text evidence="1">The sequence shown here is derived from an EMBL/GenBank/DDBJ whole genome shotgun (WGS) entry which is preliminary data.</text>
</comment>
<evidence type="ECO:0000313" key="1">
    <source>
        <dbReference type="EMBL" id="KAF6443168.1"/>
    </source>
</evidence>
<keyword evidence="2" id="KW-1185">Reference proteome</keyword>
<sequence>MFLKCILQRSQMNLLRVCLCVTSKQILQKPLVEKAVVKLPPKITLLVILKMNKFSVLQSFRSSLKLFINNYRFCLKYLSIS</sequence>
<dbReference type="Proteomes" id="UP000550707">
    <property type="component" value="Unassembled WGS sequence"/>
</dbReference>
<proteinExistence type="predicted"/>
<organism evidence="1 2">
    <name type="scientific">Molossus molossus</name>
    <name type="common">Pallas' mastiff bat</name>
    <name type="synonym">Vespertilio molossus</name>
    <dbReference type="NCBI Taxonomy" id="27622"/>
    <lineage>
        <taxon>Eukaryota</taxon>
        <taxon>Metazoa</taxon>
        <taxon>Chordata</taxon>
        <taxon>Craniata</taxon>
        <taxon>Vertebrata</taxon>
        <taxon>Euteleostomi</taxon>
        <taxon>Mammalia</taxon>
        <taxon>Eutheria</taxon>
        <taxon>Laurasiatheria</taxon>
        <taxon>Chiroptera</taxon>
        <taxon>Yangochiroptera</taxon>
        <taxon>Molossidae</taxon>
        <taxon>Molossus</taxon>
    </lineage>
</organism>
<gene>
    <name evidence="1" type="ORF">HJG59_001574</name>
</gene>